<reference evidence="2 3" key="1">
    <citation type="submission" date="2021-12" db="EMBL/GenBank/DDBJ databases">
        <title>Discovery of the Pendulisporaceae a myxobacterial family with distinct sporulation behavior and unique specialized metabolism.</title>
        <authorList>
            <person name="Garcia R."/>
            <person name="Popoff A."/>
            <person name="Bader C.D."/>
            <person name="Loehr J."/>
            <person name="Walesch S."/>
            <person name="Walt C."/>
            <person name="Boldt J."/>
            <person name="Bunk B."/>
            <person name="Haeckl F.J.F.P.J."/>
            <person name="Gunesch A.P."/>
            <person name="Birkelbach J."/>
            <person name="Nuebel U."/>
            <person name="Pietschmann T."/>
            <person name="Bach T."/>
            <person name="Mueller R."/>
        </authorList>
    </citation>
    <scope>NUCLEOTIDE SEQUENCE [LARGE SCALE GENOMIC DNA]</scope>
    <source>
        <strain evidence="2 3">MSr12523</strain>
    </source>
</reference>
<dbReference type="PROSITE" id="PS51186">
    <property type="entry name" value="GNAT"/>
    <property type="match status" value="1"/>
</dbReference>
<keyword evidence="3" id="KW-1185">Reference proteome</keyword>
<dbReference type="SUPFAM" id="SSF55729">
    <property type="entry name" value="Acyl-CoA N-acyltransferases (Nat)"/>
    <property type="match status" value="1"/>
</dbReference>
<accession>A0ABZ2K8N1</accession>
<dbReference type="InterPro" id="IPR016181">
    <property type="entry name" value="Acyl_CoA_acyltransferase"/>
</dbReference>
<evidence type="ECO:0000313" key="2">
    <source>
        <dbReference type="EMBL" id="WXA95056.1"/>
    </source>
</evidence>
<name>A0ABZ2K8N1_9BACT</name>
<protein>
    <submittedName>
        <fullName evidence="2">GNAT family N-acetyltransferase</fullName>
    </submittedName>
</protein>
<sequence>MAAVTVRERILVRAPSPGEGIQIAGLWRELWDAHERWGGYPGTRDERVYARLANRLDEDARVRGGQPVLGRHIHLVSAIHGQVCGQVEGWFERHGAEARTPYTCEVRSLIVHPRARVLGAGKALLTNLARMSNELARGAPSVLAAEVLEPNPAHGFYERLGYRPVAWSTRMVVSHEPRVRAGEFVARPAEPQDALALAVLESMLAARRRAAHDERFDRPRAIDATLVGAIAAHLGRRHRDATEPHELVTVDARGDVRAAASLVISPLDPPFARTRRTILGRFAIDPAREPLPVLAPLIALACRFAIAAEAPTMELTDLTLPGTPLYDATLSLGAHPWSRIVTRLA</sequence>
<evidence type="ECO:0000313" key="3">
    <source>
        <dbReference type="Proteomes" id="UP001379533"/>
    </source>
</evidence>
<dbReference type="Proteomes" id="UP001379533">
    <property type="component" value="Chromosome"/>
</dbReference>
<dbReference type="InterPro" id="IPR000182">
    <property type="entry name" value="GNAT_dom"/>
</dbReference>
<dbReference type="EMBL" id="CP089982">
    <property type="protein sequence ID" value="WXA95056.1"/>
    <property type="molecule type" value="Genomic_DNA"/>
</dbReference>
<dbReference type="Pfam" id="PF00583">
    <property type="entry name" value="Acetyltransf_1"/>
    <property type="match status" value="1"/>
</dbReference>
<proteinExistence type="predicted"/>
<feature type="domain" description="N-acetyltransferase" evidence="1">
    <location>
        <begin position="10"/>
        <end position="186"/>
    </location>
</feature>
<evidence type="ECO:0000259" key="1">
    <source>
        <dbReference type="PROSITE" id="PS51186"/>
    </source>
</evidence>
<organism evidence="2 3">
    <name type="scientific">Pendulispora brunnea</name>
    <dbReference type="NCBI Taxonomy" id="2905690"/>
    <lineage>
        <taxon>Bacteria</taxon>
        <taxon>Pseudomonadati</taxon>
        <taxon>Myxococcota</taxon>
        <taxon>Myxococcia</taxon>
        <taxon>Myxococcales</taxon>
        <taxon>Sorangiineae</taxon>
        <taxon>Pendulisporaceae</taxon>
        <taxon>Pendulispora</taxon>
    </lineage>
</organism>
<gene>
    <name evidence="2" type="ORF">LZC95_52625</name>
</gene>
<dbReference type="Gene3D" id="3.40.630.30">
    <property type="match status" value="1"/>
</dbReference>
<dbReference type="RefSeq" id="WP_394845665.1">
    <property type="nucleotide sequence ID" value="NZ_CP089982.1"/>
</dbReference>